<accession>T0KXX5</accession>
<proteinExistence type="predicted"/>
<dbReference type="AlphaFoldDB" id="T0KXX5"/>
<evidence type="ECO:0000313" key="2">
    <source>
        <dbReference type="Proteomes" id="UP000053780"/>
    </source>
</evidence>
<protein>
    <submittedName>
        <fullName evidence="1">Uncharacterized protein</fullName>
    </submittedName>
</protein>
<reference evidence="1 2" key="1">
    <citation type="journal article" date="2013" name="BMC Genomics">
        <title>Genome sequencing and comparative genomics of honey bee microsporidia, Nosema apis reveal novel insights into host-parasite interactions.</title>
        <authorList>
            <person name="Chen Yp."/>
            <person name="Pettis J.S."/>
            <person name="Zhao Y."/>
            <person name="Liu X."/>
            <person name="Tallon L.J."/>
            <person name="Sadzewicz L.D."/>
            <person name="Li R."/>
            <person name="Zheng H."/>
            <person name="Huang S."/>
            <person name="Zhang X."/>
            <person name="Hamilton M.C."/>
            <person name="Pernal S.F."/>
            <person name="Melathopoulos A.P."/>
            <person name="Yan X."/>
            <person name="Evans J.D."/>
        </authorList>
    </citation>
    <scope>NUCLEOTIDE SEQUENCE [LARGE SCALE GENOMIC DNA]</scope>
    <source>
        <strain evidence="1 2">BRL 01</strain>
    </source>
</reference>
<organism evidence="1 2">
    <name type="scientific">Vairimorpha apis BRL 01</name>
    <dbReference type="NCBI Taxonomy" id="1037528"/>
    <lineage>
        <taxon>Eukaryota</taxon>
        <taxon>Fungi</taxon>
        <taxon>Fungi incertae sedis</taxon>
        <taxon>Microsporidia</taxon>
        <taxon>Nosematidae</taxon>
        <taxon>Vairimorpha</taxon>
    </lineage>
</organism>
<dbReference type="VEuPathDB" id="MicrosporidiaDB:NAPIS_ORF02233"/>
<evidence type="ECO:0000313" key="1">
    <source>
        <dbReference type="EMBL" id="EQB60227.1"/>
    </source>
</evidence>
<sequence length="126" mass="15504">MKIFEEIKNIFDLFYNLSDSKFIKYKNIFNNFDKYKSRDIFSELNDFYRQVLEYYENLKVNEEMLIIGLEEEIECVKCNLLLFNELKDLNIKDMEKVDPDKIFNDIKIFKIIKNFRKKDKINTREI</sequence>
<dbReference type="HOGENOM" id="CLU_1982197_0_0_1"/>
<dbReference type="Proteomes" id="UP000053780">
    <property type="component" value="Unassembled WGS sequence"/>
</dbReference>
<keyword evidence="2" id="KW-1185">Reference proteome</keyword>
<dbReference type="EMBL" id="KE647314">
    <property type="protein sequence ID" value="EQB60227.1"/>
    <property type="molecule type" value="Genomic_DNA"/>
</dbReference>
<gene>
    <name evidence="1" type="ORF">NAPIS_ORF02233</name>
</gene>
<name>T0KXX5_9MICR</name>